<dbReference type="SUPFAM" id="SSF52980">
    <property type="entry name" value="Restriction endonuclease-like"/>
    <property type="match status" value="1"/>
</dbReference>
<dbReference type="Proteomes" id="UP000580830">
    <property type="component" value="Unassembled WGS sequence"/>
</dbReference>
<dbReference type="Pfam" id="PF12705">
    <property type="entry name" value="PDDEXK_1"/>
    <property type="match status" value="1"/>
</dbReference>
<dbReference type="InterPro" id="IPR011335">
    <property type="entry name" value="Restrct_endonuc-II-like"/>
</dbReference>
<feature type="domain" description="PD-(D/E)XK endonuclease-like" evidence="1">
    <location>
        <begin position="37"/>
        <end position="182"/>
    </location>
</feature>
<reference evidence="2 3" key="1">
    <citation type="journal article" date="2020" name="Biotechnol. Biofuels">
        <title>New insights from the biogas microbiome by comprehensive genome-resolved metagenomics of nearly 1600 species originating from multiple anaerobic digesters.</title>
        <authorList>
            <person name="Campanaro S."/>
            <person name="Treu L."/>
            <person name="Rodriguez-R L.M."/>
            <person name="Kovalovszki A."/>
            <person name="Ziels R.M."/>
            <person name="Maus I."/>
            <person name="Zhu X."/>
            <person name="Kougias P.G."/>
            <person name="Basile A."/>
            <person name="Luo G."/>
            <person name="Schluter A."/>
            <person name="Konstantinidis K.T."/>
            <person name="Angelidaki I."/>
        </authorList>
    </citation>
    <scope>NUCLEOTIDE SEQUENCE [LARGE SCALE GENOMIC DNA]</scope>
    <source>
        <strain evidence="2">AS04akNAM_125</strain>
    </source>
</reference>
<feature type="non-terminal residue" evidence="2">
    <location>
        <position position="1"/>
    </location>
</feature>
<dbReference type="EMBL" id="DULP01000061">
    <property type="protein sequence ID" value="HHW33270.1"/>
    <property type="molecule type" value="Genomic_DNA"/>
</dbReference>
<keyword evidence="2" id="KW-0378">Hydrolase</keyword>
<evidence type="ECO:0000259" key="1">
    <source>
        <dbReference type="Pfam" id="PF12705"/>
    </source>
</evidence>
<name>A0A832QWZ2_9RHOB</name>
<protein>
    <submittedName>
        <fullName evidence="2">Double-strand break repair helicase AddA</fullName>
    </submittedName>
</protein>
<sequence length="222" mass="22601">VAATALGGDKVLAAAAGGAKGDQRATAAADPGAQAADRDAALLAGTRLHLLLEHLPGLPPQDWPARAADLLAGAEGGLPTAPELTALLDELAEIAAAESLAPLLSPPPGATVLREAPLSAPLPGGLVLSGTIDRLVITSDRITIVDYKSNAAVPDTPEATPEGYLRQMAAYRHAARAIWPGRAVECVILWTRARQAMTLPDPLLDLAWAAALRGLEPAAAGP</sequence>
<proteinExistence type="predicted"/>
<dbReference type="InterPro" id="IPR011604">
    <property type="entry name" value="PDDEXK-like_dom_sf"/>
</dbReference>
<organism evidence="2 3">
    <name type="scientific">Paracoccus solventivorans</name>
    <dbReference type="NCBI Taxonomy" id="53463"/>
    <lineage>
        <taxon>Bacteria</taxon>
        <taxon>Pseudomonadati</taxon>
        <taxon>Pseudomonadota</taxon>
        <taxon>Alphaproteobacteria</taxon>
        <taxon>Rhodobacterales</taxon>
        <taxon>Paracoccaceae</taxon>
        <taxon>Paracoccus</taxon>
    </lineage>
</organism>
<dbReference type="InterPro" id="IPR038726">
    <property type="entry name" value="PDDEXK_AddAB-type"/>
</dbReference>
<evidence type="ECO:0000313" key="3">
    <source>
        <dbReference type="Proteomes" id="UP000580830"/>
    </source>
</evidence>
<keyword evidence="2" id="KW-0347">Helicase</keyword>
<dbReference type="AlphaFoldDB" id="A0A832QWZ2"/>
<gene>
    <name evidence="2" type="ORF">GXX24_03895</name>
</gene>
<keyword evidence="2" id="KW-0067">ATP-binding</keyword>
<evidence type="ECO:0000313" key="2">
    <source>
        <dbReference type="EMBL" id="HHW33270.1"/>
    </source>
</evidence>
<dbReference type="Gene3D" id="3.90.320.10">
    <property type="match status" value="1"/>
</dbReference>
<comment type="caution">
    <text evidence="2">The sequence shown here is derived from an EMBL/GenBank/DDBJ whole genome shotgun (WGS) entry which is preliminary data.</text>
</comment>
<dbReference type="GO" id="GO:0004386">
    <property type="term" value="F:helicase activity"/>
    <property type="evidence" value="ECO:0007669"/>
    <property type="project" value="UniProtKB-KW"/>
</dbReference>
<accession>A0A832QWZ2</accession>
<keyword evidence="2" id="KW-0547">Nucleotide-binding</keyword>
<dbReference type="RefSeq" id="WP_303729381.1">
    <property type="nucleotide sequence ID" value="NZ_DULP01000061.1"/>
</dbReference>